<evidence type="ECO:0000259" key="7">
    <source>
        <dbReference type="PROSITE" id="PS51831"/>
    </source>
</evidence>
<dbReference type="PANTHER" id="PTHR35795">
    <property type="entry name" value="SLR1885 PROTEIN"/>
    <property type="match status" value="1"/>
</dbReference>
<evidence type="ECO:0000256" key="3">
    <source>
        <dbReference type="ARBA" id="ARBA00022741"/>
    </source>
</evidence>
<dbReference type="GO" id="GO:0008803">
    <property type="term" value="F:bis(5'-nucleosyl)-tetraphosphatase (symmetrical) activity"/>
    <property type="evidence" value="ECO:0007669"/>
    <property type="project" value="UniProtKB-EC"/>
</dbReference>
<dbReference type="InterPro" id="IPR003607">
    <property type="entry name" value="HD/PDEase_dom"/>
</dbReference>
<dbReference type="SMART" id="SM00471">
    <property type="entry name" value="HDc"/>
    <property type="match status" value="1"/>
</dbReference>
<dbReference type="RefSeq" id="WP_265263297.1">
    <property type="nucleotide sequence ID" value="NZ_JAIHOM010000016.1"/>
</dbReference>
<evidence type="ECO:0000256" key="1">
    <source>
        <dbReference type="ARBA" id="ARBA00012506"/>
    </source>
</evidence>
<evidence type="ECO:0000256" key="2">
    <source>
        <dbReference type="ARBA" id="ARBA00022723"/>
    </source>
</evidence>
<gene>
    <name evidence="8" type="primary">yqeK</name>
    <name evidence="8" type="ORF">K4A83_04770</name>
</gene>
<dbReference type="CDD" id="cd00077">
    <property type="entry name" value="HDc"/>
    <property type="match status" value="1"/>
</dbReference>
<accession>A0ABT3L255</accession>
<dbReference type="SUPFAM" id="SSF109604">
    <property type="entry name" value="HD-domain/PDEase-like"/>
    <property type="match status" value="1"/>
</dbReference>
<dbReference type="EC" id="3.6.1.41" evidence="1"/>
<reference evidence="8 9" key="1">
    <citation type="submission" date="2021-08" db="EMBL/GenBank/DDBJ databases">
        <title>Draft genome sequence of Spirulina subsalsa with high tolerance to salinity and hype-accumulation of phycocyanin.</title>
        <authorList>
            <person name="Pei H."/>
            <person name="Jiang L."/>
        </authorList>
    </citation>
    <scope>NUCLEOTIDE SEQUENCE [LARGE SCALE GENOMIC DNA]</scope>
    <source>
        <strain evidence="8 9">FACHB-351</strain>
    </source>
</reference>
<keyword evidence="3" id="KW-0547">Nucleotide-binding</keyword>
<dbReference type="InterPro" id="IPR051094">
    <property type="entry name" value="Diverse_Catalytic_Enzymes"/>
</dbReference>
<protein>
    <recommendedName>
        <fullName evidence="1">bis(5'-nucleosyl)-tetraphosphatase (symmetrical)</fullName>
        <ecNumber evidence="1">3.6.1.41</ecNumber>
    </recommendedName>
</protein>
<comment type="caution">
    <text evidence="8">The sequence shown here is derived from an EMBL/GenBank/DDBJ whole genome shotgun (WGS) entry which is preliminary data.</text>
</comment>
<keyword evidence="9" id="KW-1185">Reference proteome</keyword>
<dbReference type="PANTHER" id="PTHR35795:SF1">
    <property type="entry name" value="BIS(5'-NUCLEOSYL)-TETRAPHOSPHATASE, SYMMETRICAL"/>
    <property type="match status" value="1"/>
</dbReference>
<proteinExistence type="predicted"/>
<keyword evidence="5" id="KW-0408">Iron</keyword>
<evidence type="ECO:0000256" key="4">
    <source>
        <dbReference type="ARBA" id="ARBA00022801"/>
    </source>
</evidence>
<feature type="domain" description="HD" evidence="7">
    <location>
        <begin position="18"/>
        <end position="133"/>
    </location>
</feature>
<dbReference type="InterPro" id="IPR006674">
    <property type="entry name" value="HD_domain"/>
</dbReference>
<dbReference type="NCBIfam" id="TIGR00488">
    <property type="entry name" value="bis(5'-nucleosyl)-tetraphosphatase (symmetrical) YqeK"/>
    <property type="match status" value="1"/>
</dbReference>
<keyword evidence="4 8" id="KW-0378">Hydrolase</keyword>
<name>A0ABT3L255_9CYAN</name>
<evidence type="ECO:0000256" key="5">
    <source>
        <dbReference type="ARBA" id="ARBA00023004"/>
    </source>
</evidence>
<dbReference type="EMBL" id="JAIHOM010000016">
    <property type="protein sequence ID" value="MCW6035587.1"/>
    <property type="molecule type" value="Genomic_DNA"/>
</dbReference>
<evidence type="ECO:0000313" key="9">
    <source>
        <dbReference type="Proteomes" id="UP001526426"/>
    </source>
</evidence>
<sequence length="200" mass="22790">MERDRILAWLADQVPPARLRHILGVEQLAQDLAAHYQLNVIQAQKAGLMHDLAKYFSPSRLLAIAQQAGIEIDDICHTTPHLLHAEVSAIIARDEFGETDPEVLNAIRHHTLGQPDMSPLSCILFIADALEPNRGNSEELVKLRHTMKEDLYGTVWKTSDYGLQYLLNKRCIIHPRTILTRNWAMQQSLKSHRVQQKDSH</sequence>
<comment type="catalytic activity">
    <reaction evidence="6">
        <text>P(1),P(4)-bis(5'-adenosyl) tetraphosphate + H2O = 2 ADP + 2 H(+)</text>
        <dbReference type="Rhea" id="RHEA:24252"/>
        <dbReference type="ChEBI" id="CHEBI:15377"/>
        <dbReference type="ChEBI" id="CHEBI:15378"/>
        <dbReference type="ChEBI" id="CHEBI:58141"/>
        <dbReference type="ChEBI" id="CHEBI:456216"/>
        <dbReference type="EC" id="3.6.1.41"/>
    </reaction>
</comment>
<evidence type="ECO:0000313" key="8">
    <source>
        <dbReference type="EMBL" id="MCW6035587.1"/>
    </source>
</evidence>
<evidence type="ECO:0000256" key="6">
    <source>
        <dbReference type="ARBA" id="ARBA00049417"/>
    </source>
</evidence>
<organism evidence="8 9">
    <name type="scientific">Spirulina subsalsa FACHB-351</name>
    <dbReference type="NCBI Taxonomy" id="234711"/>
    <lineage>
        <taxon>Bacteria</taxon>
        <taxon>Bacillati</taxon>
        <taxon>Cyanobacteriota</taxon>
        <taxon>Cyanophyceae</taxon>
        <taxon>Spirulinales</taxon>
        <taxon>Spirulinaceae</taxon>
        <taxon>Spirulina</taxon>
    </lineage>
</organism>
<dbReference type="Proteomes" id="UP001526426">
    <property type="component" value="Unassembled WGS sequence"/>
</dbReference>
<dbReference type="Pfam" id="PF01966">
    <property type="entry name" value="HD"/>
    <property type="match status" value="1"/>
</dbReference>
<dbReference type="InterPro" id="IPR005249">
    <property type="entry name" value="YqeK"/>
</dbReference>
<keyword evidence="2" id="KW-0479">Metal-binding</keyword>
<dbReference type="Gene3D" id="1.10.3210.10">
    <property type="entry name" value="Hypothetical protein af1432"/>
    <property type="match status" value="1"/>
</dbReference>
<dbReference type="PROSITE" id="PS51831">
    <property type="entry name" value="HD"/>
    <property type="match status" value="1"/>
</dbReference>